<organism evidence="2 3">
    <name type="scientific">Bradyrhizobium icense</name>
    <dbReference type="NCBI Taxonomy" id="1274631"/>
    <lineage>
        <taxon>Bacteria</taxon>
        <taxon>Pseudomonadati</taxon>
        <taxon>Pseudomonadota</taxon>
        <taxon>Alphaproteobacteria</taxon>
        <taxon>Hyphomicrobiales</taxon>
        <taxon>Nitrobacteraceae</taxon>
        <taxon>Bradyrhizobium</taxon>
    </lineage>
</organism>
<dbReference type="KEGG" id="bic:LMTR13_32500"/>
<dbReference type="Proteomes" id="UP000092839">
    <property type="component" value="Chromosome"/>
</dbReference>
<feature type="region of interest" description="Disordered" evidence="1">
    <location>
        <begin position="1"/>
        <end position="38"/>
    </location>
</feature>
<evidence type="ECO:0000256" key="1">
    <source>
        <dbReference type="SAM" id="MobiDB-lite"/>
    </source>
</evidence>
<name>A0A1B1UN42_9BRAD</name>
<reference evidence="2 3" key="1">
    <citation type="submission" date="2016-07" db="EMBL/GenBank/DDBJ databases">
        <title>Complete genome sequence of Bradyrhizobium icense LMTR 13T, a potential inoculant strain isolated from lima bean (Phaseolus lunatus) in Peru.</title>
        <authorList>
            <person name="Ormeno-Orrillo E."/>
            <person name="Duran D."/>
            <person name="Rogel M.A."/>
            <person name="Rey L."/>
            <person name="Imperial J."/>
            <person name="Ruiz-Argueso T."/>
            <person name="Martinez-Romero E."/>
        </authorList>
    </citation>
    <scope>NUCLEOTIDE SEQUENCE [LARGE SCALE GENOMIC DNA]</scope>
    <source>
        <strain evidence="2 3">LMTR 13</strain>
    </source>
</reference>
<accession>A0A1B1UN42</accession>
<protein>
    <submittedName>
        <fullName evidence="2">Uncharacterized protein</fullName>
    </submittedName>
</protein>
<dbReference type="EMBL" id="CP016428">
    <property type="protein sequence ID" value="ANW04166.1"/>
    <property type="molecule type" value="Genomic_DNA"/>
</dbReference>
<evidence type="ECO:0000313" key="2">
    <source>
        <dbReference type="EMBL" id="ANW04166.1"/>
    </source>
</evidence>
<gene>
    <name evidence="2" type="ORF">LMTR13_32500</name>
</gene>
<proteinExistence type="predicted"/>
<keyword evidence="3" id="KW-1185">Reference proteome</keyword>
<dbReference type="AlphaFoldDB" id="A0A1B1UN42"/>
<feature type="compositionally biased region" description="Basic and acidic residues" evidence="1">
    <location>
        <begin position="8"/>
        <end position="28"/>
    </location>
</feature>
<evidence type="ECO:0000313" key="3">
    <source>
        <dbReference type="Proteomes" id="UP000092839"/>
    </source>
</evidence>
<sequence>MRKRRRFKQTDPLDKRISEQVERLHEKAQSAPPGPEKDRLMRRAQFAETASHVSEWLNSSGLRSPD</sequence>